<sequence length="916" mass="101392">MLRMIQSLSAEQAKEYHTDELTHSGYYLDDQELKGSFHGRVAGRLGIAGEVDKKTFDALCDNIHPVAYGNLTPRTVNSRTVGYDINYHVPKSVSVLHVLSDDDHILEAFRRSVHATMKDIESDMQTRVRKGGKDEDRRTGELLWADFVHQTARPVKDAEPDPHLHCHCYTFNVTWDEAEQQYKAGQFRDIKRDMPYYEARFHKRLADELVALGYRIRRTGKFFEVEGVPQPVIDLFSKRTNEIGQIAREEGISDARQLDQLGARTRVKKKKHLSMTELKQEWRRQIYALGMAGKDEGGDPLRFAPAKQENDLSAAGCIDHAVLHRFERASVVHDRRLIETAYRFGIGKVAVTLEQITDAFRQDDRIITIQDSGKILCTTREVLAEEKRMVALANDGKGKLAPLFAVAPPLTLTGDQAAAAAHVLTCTDMVAIIRGGAGTGKTTLMQETVSLMRLAGKKVTIVAPTANSSRGVLRQEGFAKADTVAKLLNDPDLQNELQDDVLIVDEAGLLGVKDMTALLQLVTNKNARLIFVGDTRQHSSVTRGDGLRILNTVAGIRAAEVNKIYRQREEGYRKAVEDLAAGNVTAAFDRLDAFGAIRETTPTNPSGQLVQEYMDVINRGKTALVVSPTHKQGEAVTDAIRKALRDGGRIGPDEITVTRYVNLNYTEAKKTDARMYQHGLAVQFNQNLPDIPRGSIWQVGEVSGNRVMIAGTNGKTVPLPFDRAGEFNVYRKTSIGLAVGDTVTITRNGYDRNGKRLNNGQTMQVVSIDDENNIQFKNAATGAIYCLDKDFGHISYGYVTTSHSSQGKTVDEVFISEPAATFPAASLKQFYVSVSRARDRVQIYTDDKAALLEQVSNLGDRLSALELVGPDECSQFIAGHLARLDQSAPRSVPIPTTPLPEQPTETIRPHAPKPVP</sequence>
<name>A0A1V9ESD8_9BACT</name>
<dbReference type="NCBIfam" id="TIGR02686">
    <property type="entry name" value="relax_trwC"/>
    <property type="match status" value="1"/>
</dbReference>
<dbReference type="AlphaFoldDB" id="A0A1V9ESD8"/>
<dbReference type="STRING" id="550983.A4R26_31125"/>
<comment type="caution">
    <text evidence="3">The sequence shown here is derived from an EMBL/GenBank/DDBJ whole genome shotgun (WGS) entry which is preliminary data.</text>
</comment>
<organism evidence="3 4">
    <name type="scientific">Niastella populi</name>
    <dbReference type="NCBI Taxonomy" id="550983"/>
    <lineage>
        <taxon>Bacteria</taxon>
        <taxon>Pseudomonadati</taxon>
        <taxon>Bacteroidota</taxon>
        <taxon>Chitinophagia</taxon>
        <taxon>Chitinophagales</taxon>
        <taxon>Chitinophagaceae</taxon>
        <taxon>Niastella</taxon>
    </lineage>
</organism>
<dbReference type="InterPro" id="IPR050534">
    <property type="entry name" value="Coronavir_polyprotein_1ab"/>
</dbReference>
<dbReference type="PANTHER" id="PTHR43788">
    <property type="entry name" value="DNA2/NAM7 HELICASE FAMILY MEMBER"/>
    <property type="match status" value="1"/>
</dbReference>
<keyword evidence="4" id="KW-1185">Reference proteome</keyword>
<reference evidence="4" key="1">
    <citation type="submission" date="2016-04" db="EMBL/GenBank/DDBJ databases">
        <authorList>
            <person name="Chen L."/>
            <person name="Zhuang W."/>
            <person name="Wang G."/>
        </authorList>
    </citation>
    <scope>NUCLEOTIDE SEQUENCE [LARGE SCALE GENOMIC DNA]</scope>
    <source>
        <strain evidence="4">208</strain>
    </source>
</reference>
<dbReference type="Pfam" id="PF08751">
    <property type="entry name" value="TrwC"/>
    <property type="match status" value="1"/>
</dbReference>
<dbReference type="Pfam" id="PF13604">
    <property type="entry name" value="AAA_30"/>
    <property type="match status" value="1"/>
</dbReference>
<dbReference type="InterPro" id="IPR014862">
    <property type="entry name" value="TrwC"/>
</dbReference>
<dbReference type="OrthoDB" id="1826980at2"/>
<evidence type="ECO:0000313" key="3">
    <source>
        <dbReference type="EMBL" id="OQP49068.1"/>
    </source>
</evidence>
<dbReference type="NCBIfam" id="NF041492">
    <property type="entry name" value="MobF"/>
    <property type="match status" value="1"/>
</dbReference>
<feature type="domain" description="AAA+ ATPase" evidence="2">
    <location>
        <begin position="427"/>
        <end position="560"/>
    </location>
</feature>
<dbReference type="CDD" id="cd17933">
    <property type="entry name" value="DEXSc_RecD-like"/>
    <property type="match status" value="1"/>
</dbReference>
<accession>A0A1V9ESD8</accession>
<dbReference type="InterPro" id="IPR027785">
    <property type="entry name" value="UvrD-like_helicase_C"/>
</dbReference>
<gene>
    <name evidence="3" type="ORF">A4R26_31125</name>
</gene>
<protein>
    <submittedName>
        <fullName evidence="3">Conjugal transfer protein</fullName>
    </submittedName>
</protein>
<dbReference type="InterPro" id="IPR003593">
    <property type="entry name" value="AAA+_ATPase"/>
</dbReference>
<evidence type="ECO:0000256" key="1">
    <source>
        <dbReference type="SAM" id="MobiDB-lite"/>
    </source>
</evidence>
<dbReference type="Proteomes" id="UP000192276">
    <property type="component" value="Unassembled WGS sequence"/>
</dbReference>
<evidence type="ECO:0000313" key="4">
    <source>
        <dbReference type="Proteomes" id="UP000192276"/>
    </source>
</evidence>
<dbReference type="SUPFAM" id="SSF55464">
    <property type="entry name" value="Origin of replication-binding domain, RBD-like"/>
    <property type="match status" value="1"/>
</dbReference>
<dbReference type="EMBL" id="LWBP01000230">
    <property type="protein sequence ID" value="OQP49068.1"/>
    <property type="molecule type" value="Genomic_DNA"/>
</dbReference>
<dbReference type="Pfam" id="PF13538">
    <property type="entry name" value="UvrD_C_2"/>
    <property type="match status" value="1"/>
</dbReference>
<feature type="region of interest" description="Disordered" evidence="1">
    <location>
        <begin position="887"/>
        <end position="916"/>
    </location>
</feature>
<dbReference type="SMART" id="SM00382">
    <property type="entry name" value="AAA"/>
    <property type="match status" value="1"/>
</dbReference>
<evidence type="ECO:0000259" key="2">
    <source>
        <dbReference type="SMART" id="SM00382"/>
    </source>
</evidence>
<dbReference type="SUPFAM" id="SSF52540">
    <property type="entry name" value="P-loop containing nucleoside triphosphate hydrolases"/>
    <property type="match status" value="2"/>
</dbReference>
<dbReference type="InterPro" id="IPR014059">
    <property type="entry name" value="TraI/TrwC_relax"/>
</dbReference>
<proteinExistence type="predicted"/>
<dbReference type="CDD" id="cd18809">
    <property type="entry name" value="SF1_C_RecD"/>
    <property type="match status" value="1"/>
</dbReference>
<dbReference type="InterPro" id="IPR027417">
    <property type="entry name" value="P-loop_NTPase"/>
</dbReference>
<dbReference type="Gene3D" id="3.40.50.300">
    <property type="entry name" value="P-loop containing nucleotide triphosphate hydrolases"/>
    <property type="match status" value="2"/>
</dbReference>